<proteinExistence type="inferred from homology"/>
<dbReference type="InterPro" id="IPR007627">
    <property type="entry name" value="RNA_pol_sigma70_r2"/>
</dbReference>
<reference evidence="8 9" key="1">
    <citation type="submission" date="2018-04" db="EMBL/GenBank/DDBJ databases">
        <title>Sphingobacterium sp. M46 Genome.</title>
        <authorList>
            <person name="Cheng J."/>
            <person name="Li Y."/>
        </authorList>
    </citation>
    <scope>NUCLEOTIDE SEQUENCE [LARGE SCALE GENOMIC DNA]</scope>
    <source>
        <strain evidence="8 9">M46</strain>
    </source>
</reference>
<dbReference type="InterPro" id="IPR036388">
    <property type="entry name" value="WH-like_DNA-bd_sf"/>
</dbReference>
<dbReference type="EMBL" id="QCXX01000001">
    <property type="protein sequence ID" value="PUV25575.1"/>
    <property type="molecule type" value="Genomic_DNA"/>
</dbReference>
<comment type="similarity">
    <text evidence="1">Belongs to the sigma-70 factor family. ECF subfamily.</text>
</comment>
<name>A0A363NXQ7_9SPHI</name>
<dbReference type="InterPro" id="IPR013325">
    <property type="entry name" value="RNA_pol_sigma_r2"/>
</dbReference>
<sequence length="201" mass="23700">MGIIQSYFYNKKLSSLHDALERCLRNREDGKAFVYKKYYGYLMAIIIRYVKQDVDAEELVNESFVRIFRKLESFNRDIDAENLEKSFRAWIGRIAANISIDFLRSKKQLYSVEDMAEGDMHTPSVQLDSRLEVNEILSLLDQLPEIQKTIFNLYEIEGYSHDEIAQMLNIPDSTSRTYLTRAKQKLRKLYLDYTGVVQEIR</sequence>
<dbReference type="InterPro" id="IPR039425">
    <property type="entry name" value="RNA_pol_sigma-70-like"/>
</dbReference>
<evidence type="ECO:0000256" key="1">
    <source>
        <dbReference type="ARBA" id="ARBA00010641"/>
    </source>
</evidence>
<dbReference type="GO" id="GO:0006352">
    <property type="term" value="P:DNA-templated transcription initiation"/>
    <property type="evidence" value="ECO:0007669"/>
    <property type="project" value="InterPro"/>
</dbReference>
<evidence type="ECO:0000256" key="3">
    <source>
        <dbReference type="ARBA" id="ARBA00023082"/>
    </source>
</evidence>
<dbReference type="InterPro" id="IPR013249">
    <property type="entry name" value="RNA_pol_sigma70_r4_t2"/>
</dbReference>
<comment type="caution">
    <text evidence="8">The sequence shown here is derived from an EMBL/GenBank/DDBJ whole genome shotgun (WGS) entry which is preliminary data.</text>
</comment>
<keyword evidence="3" id="KW-0731">Sigma factor</keyword>
<evidence type="ECO:0000313" key="8">
    <source>
        <dbReference type="EMBL" id="PUV25575.1"/>
    </source>
</evidence>
<dbReference type="InterPro" id="IPR014284">
    <property type="entry name" value="RNA_pol_sigma-70_dom"/>
</dbReference>
<feature type="domain" description="RNA polymerase sigma-70 region 2" evidence="6">
    <location>
        <begin position="35"/>
        <end position="107"/>
    </location>
</feature>
<accession>A0A363NXQ7</accession>
<dbReference type="Gene3D" id="1.10.1740.10">
    <property type="match status" value="1"/>
</dbReference>
<keyword evidence="5" id="KW-0804">Transcription</keyword>
<dbReference type="SUPFAM" id="SSF88946">
    <property type="entry name" value="Sigma2 domain of RNA polymerase sigma factors"/>
    <property type="match status" value="1"/>
</dbReference>
<keyword evidence="2" id="KW-0805">Transcription regulation</keyword>
<dbReference type="PANTHER" id="PTHR43133:SF8">
    <property type="entry name" value="RNA POLYMERASE SIGMA FACTOR HI_1459-RELATED"/>
    <property type="match status" value="1"/>
</dbReference>
<dbReference type="Pfam" id="PF08281">
    <property type="entry name" value="Sigma70_r4_2"/>
    <property type="match status" value="1"/>
</dbReference>
<dbReference type="CDD" id="cd06171">
    <property type="entry name" value="Sigma70_r4"/>
    <property type="match status" value="1"/>
</dbReference>
<dbReference type="SUPFAM" id="SSF88659">
    <property type="entry name" value="Sigma3 and sigma4 domains of RNA polymerase sigma factors"/>
    <property type="match status" value="1"/>
</dbReference>
<evidence type="ECO:0000259" key="7">
    <source>
        <dbReference type="Pfam" id="PF08281"/>
    </source>
</evidence>
<evidence type="ECO:0000256" key="5">
    <source>
        <dbReference type="ARBA" id="ARBA00023163"/>
    </source>
</evidence>
<dbReference type="PANTHER" id="PTHR43133">
    <property type="entry name" value="RNA POLYMERASE ECF-TYPE SIGMA FACTO"/>
    <property type="match status" value="1"/>
</dbReference>
<gene>
    <name evidence="8" type="ORF">DCO56_00870</name>
</gene>
<keyword evidence="4" id="KW-0238">DNA-binding</keyword>
<feature type="domain" description="RNA polymerase sigma factor 70 region 4 type 2" evidence="7">
    <location>
        <begin position="135"/>
        <end position="186"/>
    </location>
</feature>
<evidence type="ECO:0000259" key="6">
    <source>
        <dbReference type="Pfam" id="PF04542"/>
    </source>
</evidence>
<dbReference type="RefSeq" id="WP_104382096.1">
    <property type="nucleotide sequence ID" value="NZ_QCXX01000001.1"/>
</dbReference>
<dbReference type="Gene3D" id="1.10.10.10">
    <property type="entry name" value="Winged helix-like DNA-binding domain superfamily/Winged helix DNA-binding domain"/>
    <property type="match status" value="1"/>
</dbReference>
<dbReference type="GO" id="GO:0003677">
    <property type="term" value="F:DNA binding"/>
    <property type="evidence" value="ECO:0007669"/>
    <property type="project" value="UniProtKB-KW"/>
</dbReference>
<dbReference type="Proteomes" id="UP000250831">
    <property type="component" value="Unassembled WGS sequence"/>
</dbReference>
<evidence type="ECO:0000313" key="9">
    <source>
        <dbReference type="Proteomes" id="UP000250831"/>
    </source>
</evidence>
<dbReference type="GO" id="GO:0016987">
    <property type="term" value="F:sigma factor activity"/>
    <property type="evidence" value="ECO:0007669"/>
    <property type="project" value="UniProtKB-KW"/>
</dbReference>
<protein>
    <submittedName>
        <fullName evidence="8">RNA polymerase sigma factor</fullName>
    </submittedName>
</protein>
<dbReference type="NCBIfam" id="TIGR02937">
    <property type="entry name" value="sigma70-ECF"/>
    <property type="match status" value="1"/>
</dbReference>
<dbReference type="InterPro" id="IPR013324">
    <property type="entry name" value="RNA_pol_sigma_r3/r4-like"/>
</dbReference>
<dbReference type="AlphaFoldDB" id="A0A363NXQ7"/>
<organism evidence="8 9">
    <name type="scientific">Sphingobacterium athyrii</name>
    <dbReference type="NCBI Taxonomy" id="2152717"/>
    <lineage>
        <taxon>Bacteria</taxon>
        <taxon>Pseudomonadati</taxon>
        <taxon>Bacteroidota</taxon>
        <taxon>Sphingobacteriia</taxon>
        <taxon>Sphingobacteriales</taxon>
        <taxon>Sphingobacteriaceae</taxon>
        <taxon>Sphingobacterium</taxon>
    </lineage>
</organism>
<evidence type="ECO:0000256" key="2">
    <source>
        <dbReference type="ARBA" id="ARBA00023015"/>
    </source>
</evidence>
<keyword evidence="9" id="KW-1185">Reference proteome</keyword>
<evidence type="ECO:0000256" key="4">
    <source>
        <dbReference type="ARBA" id="ARBA00023125"/>
    </source>
</evidence>
<dbReference type="OrthoDB" id="1491902at2"/>
<dbReference type="Pfam" id="PF04542">
    <property type="entry name" value="Sigma70_r2"/>
    <property type="match status" value="1"/>
</dbReference>